<evidence type="ECO:0000313" key="2">
    <source>
        <dbReference type="Proteomes" id="UP000324222"/>
    </source>
</evidence>
<dbReference type="OrthoDB" id="10516506at2759"/>
<dbReference type="EMBL" id="VSRR010014493">
    <property type="protein sequence ID" value="MPC57080.1"/>
    <property type="molecule type" value="Genomic_DNA"/>
</dbReference>
<organism evidence="1 2">
    <name type="scientific">Portunus trituberculatus</name>
    <name type="common">Swimming crab</name>
    <name type="synonym">Neptunus trituberculatus</name>
    <dbReference type="NCBI Taxonomy" id="210409"/>
    <lineage>
        <taxon>Eukaryota</taxon>
        <taxon>Metazoa</taxon>
        <taxon>Ecdysozoa</taxon>
        <taxon>Arthropoda</taxon>
        <taxon>Crustacea</taxon>
        <taxon>Multicrustacea</taxon>
        <taxon>Malacostraca</taxon>
        <taxon>Eumalacostraca</taxon>
        <taxon>Eucarida</taxon>
        <taxon>Decapoda</taxon>
        <taxon>Pleocyemata</taxon>
        <taxon>Brachyura</taxon>
        <taxon>Eubrachyura</taxon>
        <taxon>Portunoidea</taxon>
        <taxon>Portunidae</taxon>
        <taxon>Portuninae</taxon>
        <taxon>Portunus</taxon>
    </lineage>
</organism>
<sequence>MLIRPITIARRPEKLNPKAAFTTHLMGLHTPAQDTSVRKTVVPFPGQHWQVYWAEVDGLGLLYSSPVDLIDRSARVTREAMTRHPQLAGVLQEVVSERHFMYRTHLYQAPQDTLAWKDTMW</sequence>
<dbReference type="AlphaFoldDB" id="A0A5B7G9Y6"/>
<evidence type="ECO:0000313" key="1">
    <source>
        <dbReference type="EMBL" id="MPC57080.1"/>
    </source>
</evidence>
<gene>
    <name evidence="1" type="ORF">E2C01_051053</name>
</gene>
<keyword evidence="2" id="KW-1185">Reference proteome</keyword>
<name>A0A5B7G9Y6_PORTR</name>
<dbReference type="Proteomes" id="UP000324222">
    <property type="component" value="Unassembled WGS sequence"/>
</dbReference>
<accession>A0A5B7G9Y6</accession>
<proteinExistence type="predicted"/>
<protein>
    <submittedName>
        <fullName evidence="1">Uncharacterized protein</fullName>
    </submittedName>
</protein>
<comment type="caution">
    <text evidence="1">The sequence shown here is derived from an EMBL/GenBank/DDBJ whole genome shotgun (WGS) entry which is preliminary data.</text>
</comment>
<reference evidence="1 2" key="1">
    <citation type="submission" date="2019-05" db="EMBL/GenBank/DDBJ databases">
        <title>Another draft genome of Portunus trituberculatus and its Hox gene families provides insights of decapod evolution.</title>
        <authorList>
            <person name="Jeong J.-H."/>
            <person name="Song I."/>
            <person name="Kim S."/>
            <person name="Choi T."/>
            <person name="Kim D."/>
            <person name="Ryu S."/>
            <person name="Kim W."/>
        </authorList>
    </citation>
    <scope>NUCLEOTIDE SEQUENCE [LARGE SCALE GENOMIC DNA]</scope>
    <source>
        <tissue evidence="1">Muscle</tissue>
    </source>
</reference>